<comment type="caution">
    <text evidence="1">The sequence shown here is derived from an EMBL/GenBank/DDBJ whole genome shotgun (WGS) entry which is preliminary data.</text>
</comment>
<organism evidence="1 2">
    <name type="scientific">Caldisericum exile</name>
    <dbReference type="NCBI Taxonomy" id="693075"/>
    <lineage>
        <taxon>Bacteria</taxon>
        <taxon>Pseudomonadati</taxon>
        <taxon>Caldisericota/Cryosericota group</taxon>
        <taxon>Caldisericota</taxon>
        <taxon>Caldisericia</taxon>
        <taxon>Caldisericales</taxon>
        <taxon>Caldisericaceae</taxon>
        <taxon>Caldisericum</taxon>
    </lineage>
</organism>
<proteinExistence type="predicted"/>
<accession>A0A2J6X4L9</accession>
<dbReference type="EMBL" id="PNIX01000319">
    <property type="protein sequence ID" value="PMP81397.1"/>
    <property type="molecule type" value="Genomic_DNA"/>
</dbReference>
<protein>
    <submittedName>
        <fullName evidence="1">Uncharacterized protein</fullName>
    </submittedName>
</protein>
<evidence type="ECO:0000313" key="1">
    <source>
        <dbReference type="EMBL" id="PMP81397.1"/>
    </source>
</evidence>
<evidence type="ECO:0000313" key="2">
    <source>
        <dbReference type="Proteomes" id="UP000236910"/>
    </source>
</evidence>
<gene>
    <name evidence="1" type="ORF">C0175_05545</name>
</gene>
<dbReference type="Proteomes" id="UP000236910">
    <property type="component" value="Unassembled WGS sequence"/>
</dbReference>
<reference evidence="1 2" key="1">
    <citation type="submission" date="2018-01" db="EMBL/GenBank/DDBJ databases">
        <title>Metagenomic assembled genomes from two thermal pools in the Uzon Caldera, Kamchatka, Russia.</title>
        <authorList>
            <person name="Wilkins L."/>
            <person name="Ettinger C."/>
        </authorList>
    </citation>
    <scope>NUCLEOTIDE SEQUENCE [LARGE SCALE GENOMIC DNA]</scope>
    <source>
        <strain evidence="1">ARK-10</strain>
    </source>
</reference>
<sequence>MNEDKEANIYSNIGFGVLLHNEIEAIFNEFTLGAKFEQAYYPHLANVAQALLVEAEMQKDSFAQEFMKKWNAINEQYPWRFEKMYKEEARLRFSAVLFYMRVLGLIKPKEEESDWREEEIDMLIKEMK</sequence>
<name>A0A2J6X4L9_9BACT</name>
<dbReference type="AlphaFoldDB" id="A0A2J6X4L9"/>